<dbReference type="EMBL" id="CAAALY010048780">
    <property type="protein sequence ID" value="VEL20955.1"/>
    <property type="molecule type" value="Genomic_DNA"/>
</dbReference>
<dbReference type="AlphaFoldDB" id="A0A3S5FDT7"/>
<protein>
    <submittedName>
        <fullName evidence="2">Uncharacterized protein</fullName>
    </submittedName>
</protein>
<evidence type="ECO:0000256" key="1">
    <source>
        <dbReference type="SAM" id="MobiDB-lite"/>
    </source>
</evidence>
<organism evidence="2 3">
    <name type="scientific">Protopolystoma xenopodis</name>
    <dbReference type="NCBI Taxonomy" id="117903"/>
    <lineage>
        <taxon>Eukaryota</taxon>
        <taxon>Metazoa</taxon>
        <taxon>Spiralia</taxon>
        <taxon>Lophotrochozoa</taxon>
        <taxon>Platyhelminthes</taxon>
        <taxon>Monogenea</taxon>
        <taxon>Polyopisthocotylea</taxon>
        <taxon>Polystomatidea</taxon>
        <taxon>Polystomatidae</taxon>
        <taxon>Protopolystoma</taxon>
    </lineage>
</organism>
<reference evidence="2" key="1">
    <citation type="submission" date="2018-11" db="EMBL/GenBank/DDBJ databases">
        <authorList>
            <consortium name="Pathogen Informatics"/>
        </authorList>
    </citation>
    <scope>NUCLEOTIDE SEQUENCE</scope>
</reference>
<gene>
    <name evidence="2" type="ORF">PXEA_LOCUS14395</name>
</gene>
<comment type="caution">
    <text evidence="2">The sequence shown here is derived from an EMBL/GenBank/DDBJ whole genome shotgun (WGS) entry which is preliminary data.</text>
</comment>
<proteinExistence type="predicted"/>
<evidence type="ECO:0000313" key="3">
    <source>
        <dbReference type="Proteomes" id="UP000784294"/>
    </source>
</evidence>
<name>A0A3S5FDT7_9PLAT</name>
<dbReference type="Proteomes" id="UP000784294">
    <property type="component" value="Unassembled WGS sequence"/>
</dbReference>
<accession>A0A3S5FDT7</accession>
<evidence type="ECO:0000313" key="2">
    <source>
        <dbReference type="EMBL" id="VEL20955.1"/>
    </source>
</evidence>
<sequence>MSASSQVSSLLEQMHEAWTAKLPVAGRRTNSSGFSPRPDISDNPIRQTVEACQASLHLPATSADTDSSARRLGPGDPQAWVNSALFHNFIPPPNMMLLLPKLMSSLQQHQHQQEQEQQEVESSCGRQAAPYCEEIVGRQLVMQYYSMLGAAEVGHQFTQSLGLGTAGKTTKDAPK</sequence>
<feature type="region of interest" description="Disordered" evidence="1">
    <location>
        <begin position="22"/>
        <end position="43"/>
    </location>
</feature>
<keyword evidence="3" id="KW-1185">Reference proteome</keyword>